<organism evidence="5 6">
    <name type="scientific">Cellulosilyticum lentocellum (strain ATCC 49066 / DSM 5427 / NCIMB 11756 / RHM5)</name>
    <name type="common">Clostridium lentocellum</name>
    <dbReference type="NCBI Taxonomy" id="642492"/>
    <lineage>
        <taxon>Bacteria</taxon>
        <taxon>Bacillati</taxon>
        <taxon>Bacillota</taxon>
        <taxon>Clostridia</taxon>
        <taxon>Lachnospirales</taxon>
        <taxon>Cellulosilyticaceae</taxon>
        <taxon>Cellulosilyticum</taxon>
    </lineage>
</organism>
<dbReference type="InterPro" id="IPR050640">
    <property type="entry name" value="Bact_2-comp_sensor_kinase"/>
</dbReference>
<dbReference type="InterPro" id="IPR011623">
    <property type="entry name" value="7TMR_DISM_rcpt_extracell_dom1"/>
</dbReference>
<keyword evidence="3" id="KW-0472">Membrane</keyword>
<keyword evidence="1 5" id="KW-0418">Kinase</keyword>
<evidence type="ECO:0000313" key="6">
    <source>
        <dbReference type="Proteomes" id="UP000008467"/>
    </source>
</evidence>
<dbReference type="HOGENOM" id="CLU_011115_3_0_9"/>
<feature type="transmembrane region" description="Helical" evidence="3">
    <location>
        <begin position="306"/>
        <end position="325"/>
    </location>
</feature>
<dbReference type="PROSITE" id="PS50109">
    <property type="entry name" value="HIS_KIN"/>
    <property type="match status" value="1"/>
</dbReference>
<dbReference type="InterPro" id="IPR010559">
    <property type="entry name" value="Sig_transdc_His_kin_internal"/>
</dbReference>
<feature type="transmembrane region" description="Helical" evidence="3">
    <location>
        <begin position="12"/>
        <end position="36"/>
    </location>
</feature>
<dbReference type="STRING" id="642492.Clole_3222"/>
<dbReference type="PANTHER" id="PTHR34220">
    <property type="entry name" value="SENSOR HISTIDINE KINASE YPDA"/>
    <property type="match status" value="1"/>
</dbReference>
<dbReference type="InterPro" id="IPR003594">
    <property type="entry name" value="HATPase_dom"/>
</dbReference>
<feature type="domain" description="Histidine kinase" evidence="4">
    <location>
        <begin position="522"/>
        <end position="622"/>
    </location>
</feature>
<dbReference type="RefSeq" id="WP_013658194.1">
    <property type="nucleotide sequence ID" value="NC_015275.1"/>
</dbReference>
<accession>F2JPY1</accession>
<dbReference type="KEGG" id="cle:Clole_3222"/>
<sequence>MKRFSEKHRNSSKLFFLLVIITLLTVMIICLSYTGITVEKREATRGYMDLVYENFSEKVVKLDGEWEIYPDLLKNEDFRADDYIQVPGSWGKTEIKNETIKKQTFLTYRLKLKLPKQDQYCLKLQFVSSAYRVFINGEEACENGKVGVSKEEERASWKNRLIPFFSEGKEVELIIQVSNYHCTNGGMMRSILLSTQSTLYDYETLNVIKSALFIGMFIGIGFYLTLLNQSMHNRYNYTYLGMFCMASMLLGTIIDGGILFYIFPKLPLGMAIKIEYLAYMVQVIAMQQFIWNMYPNLYHKQFYRIIRAINLIYVGLILITSNLTVVYSRPVYMSVLLINFICYLILIIKAIIVKRKYAYTLLIGSCMMYLGCIIEILNSQFYFKEPIFNNNFYILGVLIFLICQSYVLASTVDEAFVQSKHAKDMEIAFLQAQISPHFFFNILNNVYYLIHINAEQAKKLLYSFCQFLRVKYKFDYRKAVFYSLKEELELVEAYVNLEKNRLNGLLELTIEVDEMLLQTSVLPLIIQPLVENAIKHGFKSTLMHIHITIEKKDKEIHFKIKDNGKGMSQDRMIQVIRGEELDAGIGLKNVNYRLSKCYHTQLIINSRLEEGTEVAFNLPLEVQDESGYCR</sequence>
<evidence type="ECO:0000256" key="1">
    <source>
        <dbReference type="ARBA" id="ARBA00022777"/>
    </source>
</evidence>
<reference evidence="5 6" key="1">
    <citation type="journal article" date="2011" name="J. Bacteriol.">
        <title>Complete genome sequence of the cellulose-degrading bacterium Cellulosilyticum lentocellum.</title>
        <authorList>
            <consortium name="US DOE Joint Genome Institute"/>
            <person name="Miller D.A."/>
            <person name="Suen G."/>
            <person name="Bruce D."/>
            <person name="Copeland A."/>
            <person name="Cheng J.F."/>
            <person name="Detter C."/>
            <person name="Goodwin L.A."/>
            <person name="Han C.S."/>
            <person name="Hauser L.J."/>
            <person name="Land M.L."/>
            <person name="Lapidus A."/>
            <person name="Lucas S."/>
            <person name="Meincke L."/>
            <person name="Pitluck S."/>
            <person name="Tapia R."/>
            <person name="Teshima H."/>
            <person name="Woyke T."/>
            <person name="Fox B.G."/>
            <person name="Angert E.R."/>
            <person name="Currie C.R."/>
        </authorList>
    </citation>
    <scope>NUCLEOTIDE SEQUENCE [LARGE SCALE GENOMIC DNA]</scope>
    <source>
        <strain evidence="6">ATCC 49066 / DSM 5427 / NCIMB 11756 / RHM5</strain>
    </source>
</reference>
<evidence type="ECO:0000313" key="5">
    <source>
        <dbReference type="EMBL" id="ADZ84916.1"/>
    </source>
</evidence>
<dbReference type="Pfam" id="PF07695">
    <property type="entry name" value="7TMR-DISM_7TM"/>
    <property type="match status" value="1"/>
</dbReference>
<evidence type="ECO:0000256" key="3">
    <source>
        <dbReference type="SAM" id="Phobius"/>
    </source>
</evidence>
<gene>
    <name evidence="5" type="ordered locus">Clole_3222</name>
</gene>
<feature type="transmembrane region" description="Helical" evidence="3">
    <location>
        <begin position="276"/>
        <end position="294"/>
    </location>
</feature>
<protein>
    <submittedName>
        <fullName evidence="5">Signal transduction histidine kinase, LytS</fullName>
    </submittedName>
</protein>
<dbReference type="InterPro" id="IPR005467">
    <property type="entry name" value="His_kinase_dom"/>
</dbReference>
<feature type="transmembrane region" description="Helical" evidence="3">
    <location>
        <begin position="392"/>
        <end position="412"/>
    </location>
</feature>
<dbReference type="GO" id="GO:0000155">
    <property type="term" value="F:phosphorelay sensor kinase activity"/>
    <property type="evidence" value="ECO:0007669"/>
    <property type="project" value="InterPro"/>
</dbReference>
<dbReference type="EMBL" id="CP002582">
    <property type="protein sequence ID" value="ADZ84916.1"/>
    <property type="molecule type" value="Genomic_DNA"/>
</dbReference>
<dbReference type="InterPro" id="IPR036890">
    <property type="entry name" value="HATPase_C_sf"/>
</dbReference>
<proteinExistence type="predicted"/>
<dbReference type="Pfam" id="PF02518">
    <property type="entry name" value="HATPase_c"/>
    <property type="match status" value="1"/>
</dbReference>
<keyword evidence="6" id="KW-1185">Reference proteome</keyword>
<dbReference type="SUPFAM" id="SSF49785">
    <property type="entry name" value="Galactose-binding domain-like"/>
    <property type="match status" value="1"/>
</dbReference>
<keyword evidence="1 5" id="KW-0808">Transferase</keyword>
<dbReference type="InterPro" id="IPR008979">
    <property type="entry name" value="Galactose-bd-like_sf"/>
</dbReference>
<name>F2JPY1_CELLD</name>
<keyword evidence="3" id="KW-1133">Transmembrane helix</keyword>
<feature type="transmembrane region" description="Helical" evidence="3">
    <location>
        <begin position="359"/>
        <end position="377"/>
    </location>
</feature>
<dbReference type="Proteomes" id="UP000008467">
    <property type="component" value="Chromosome"/>
</dbReference>
<feature type="transmembrane region" description="Helical" evidence="3">
    <location>
        <begin position="239"/>
        <end position="264"/>
    </location>
</feature>
<evidence type="ECO:0000259" key="4">
    <source>
        <dbReference type="PROSITE" id="PS50109"/>
    </source>
</evidence>
<dbReference type="Gene3D" id="2.60.120.260">
    <property type="entry name" value="Galactose-binding domain-like"/>
    <property type="match status" value="1"/>
</dbReference>
<feature type="transmembrane region" description="Helical" evidence="3">
    <location>
        <begin position="331"/>
        <end position="352"/>
    </location>
</feature>
<dbReference type="PANTHER" id="PTHR34220:SF7">
    <property type="entry name" value="SENSOR HISTIDINE KINASE YPDA"/>
    <property type="match status" value="1"/>
</dbReference>
<dbReference type="GO" id="GO:0016020">
    <property type="term" value="C:membrane"/>
    <property type="evidence" value="ECO:0007669"/>
    <property type="project" value="InterPro"/>
</dbReference>
<keyword evidence="3" id="KW-0812">Transmembrane</keyword>
<evidence type="ECO:0000256" key="2">
    <source>
        <dbReference type="ARBA" id="ARBA00023012"/>
    </source>
</evidence>
<dbReference type="AlphaFoldDB" id="F2JPY1"/>
<dbReference type="SUPFAM" id="SSF55874">
    <property type="entry name" value="ATPase domain of HSP90 chaperone/DNA topoisomerase II/histidine kinase"/>
    <property type="match status" value="1"/>
</dbReference>
<keyword evidence="2" id="KW-0902">Two-component regulatory system</keyword>
<dbReference type="Gene3D" id="3.30.565.10">
    <property type="entry name" value="Histidine kinase-like ATPase, C-terminal domain"/>
    <property type="match status" value="1"/>
</dbReference>
<dbReference type="Pfam" id="PF06580">
    <property type="entry name" value="His_kinase"/>
    <property type="match status" value="1"/>
</dbReference>
<feature type="transmembrane region" description="Helical" evidence="3">
    <location>
        <begin position="207"/>
        <end position="227"/>
    </location>
</feature>
<dbReference type="eggNOG" id="COG2972">
    <property type="taxonomic scope" value="Bacteria"/>
</dbReference>